<organism evidence="1 2">
    <name type="scientific">Acinetobacter proteolyticus</name>
    <dbReference type="NCBI Taxonomy" id="1776741"/>
    <lineage>
        <taxon>Bacteria</taxon>
        <taxon>Pseudomonadati</taxon>
        <taxon>Pseudomonadota</taxon>
        <taxon>Gammaproteobacteria</taxon>
        <taxon>Moraxellales</taxon>
        <taxon>Moraxellaceae</taxon>
        <taxon>Acinetobacter</taxon>
    </lineage>
</organism>
<dbReference type="InterPro" id="IPR014054">
    <property type="entry name" value="Phage_regulatory_Rha"/>
</dbReference>
<reference evidence="1 2" key="1">
    <citation type="submission" date="2019-10" db="EMBL/GenBank/DDBJ databases">
        <authorList>
            <person name="Karimi E."/>
        </authorList>
    </citation>
    <scope>NUCLEOTIDE SEQUENCE [LARGE SCALE GENOMIC DNA]</scope>
    <source>
        <strain evidence="1">Acinetobacter sp. 8BE</strain>
    </source>
</reference>
<sequence>MNAIVPVQIQMMTSLEIAELVEKRHDNVKRTIEMLVNTSVIVQPQIEDEQSTDKMGRTRTTQVYVFTGEQGKRDSIIVVAQLCPEFTARLVDRWQELEHQVAGNMITIPNFSDPVEAARAWADQVEAKRLACKERDFAIETKAHISDKKTATAMATASVKSKQAEKLKEQLGESKNYASVKAVESKTGKKFNWRELKKWCIENGKKIKDIADANYGSVKIYPKDAWQAVYGIKLTTIFGN</sequence>
<proteinExistence type="predicted"/>
<dbReference type="RefSeq" id="WP_159725006.1">
    <property type="nucleotide sequence ID" value="NZ_LR732744.1"/>
</dbReference>
<dbReference type="AlphaFoldDB" id="A0A653K4S3"/>
<dbReference type="Pfam" id="PF09669">
    <property type="entry name" value="Phage_pRha"/>
    <property type="match status" value="1"/>
</dbReference>
<evidence type="ECO:0008006" key="3">
    <source>
        <dbReference type="Google" id="ProtNLM"/>
    </source>
</evidence>
<accession>A0A653K4S3</accession>
<gene>
    <name evidence="1" type="ORF">ACI8B_210092</name>
</gene>
<name>A0A653K4S3_9GAMM</name>
<evidence type="ECO:0000313" key="1">
    <source>
        <dbReference type="EMBL" id="VXA55292.1"/>
    </source>
</evidence>
<protein>
    <recommendedName>
        <fullName evidence="3">DNA-binding protein</fullName>
    </recommendedName>
</protein>
<dbReference type="Proteomes" id="UP000430404">
    <property type="component" value="Unassembled WGS sequence"/>
</dbReference>
<dbReference type="EMBL" id="CABWKZ010000014">
    <property type="protein sequence ID" value="VXA55292.1"/>
    <property type="molecule type" value="Genomic_DNA"/>
</dbReference>
<evidence type="ECO:0000313" key="2">
    <source>
        <dbReference type="Proteomes" id="UP000430404"/>
    </source>
</evidence>